<dbReference type="GO" id="GO:0000428">
    <property type="term" value="C:DNA-directed RNA polymerase complex"/>
    <property type="evidence" value="ECO:0007669"/>
    <property type="project" value="UniProtKB-KW"/>
</dbReference>
<evidence type="ECO:0000256" key="3">
    <source>
        <dbReference type="ARBA" id="ARBA00023082"/>
    </source>
</evidence>
<feature type="compositionally biased region" description="Basic and acidic residues" evidence="5">
    <location>
        <begin position="57"/>
        <end position="74"/>
    </location>
</feature>
<name>A0A6F8SIY2_9ACTN</name>
<dbReference type="InterPro" id="IPR013324">
    <property type="entry name" value="RNA_pol_sigma_r3/r4-like"/>
</dbReference>
<evidence type="ECO:0000313" key="7">
    <source>
        <dbReference type="EMBL" id="BCA87831.1"/>
    </source>
</evidence>
<dbReference type="KEGG" id="ahat:ADCFC_04500"/>
<keyword evidence="3" id="KW-0731">Sigma factor</keyword>
<dbReference type="Proteomes" id="UP000501727">
    <property type="component" value="Chromosome"/>
</dbReference>
<dbReference type="InterPro" id="IPR039425">
    <property type="entry name" value="RNA_pol_sigma-70-like"/>
</dbReference>
<feature type="region of interest" description="Disordered" evidence="5">
    <location>
        <begin position="49"/>
        <end position="82"/>
    </location>
</feature>
<feature type="domain" description="RNA polymerase sigma factor 70 region 4 type 2" evidence="6">
    <location>
        <begin position="140"/>
        <end position="192"/>
    </location>
</feature>
<protein>
    <submittedName>
        <fullName evidence="7">DNA-directed RNA polymerase sigma-70 factor</fullName>
    </submittedName>
</protein>
<dbReference type="RefSeq" id="WP_173111702.1">
    <property type="nucleotide sequence ID" value="NZ_AP022829.1"/>
</dbReference>
<dbReference type="Pfam" id="PF08281">
    <property type="entry name" value="Sigma70_r4_2"/>
    <property type="match status" value="1"/>
</dbReference>
<evidence type="ECO:0000256" key="2">
    <source>
        <dbReference type="ARBA" id="ARBA00023015"/>
    </source>
</evidence>
<evidence type="ECO:0000313" key="8">
    <source>
        <dbReference type="Proteomes" id="UP000501727"/>
    </source>
</evidence>
<evidence type="ECO:0000256" key="4">
    <source>
        <dbReference type="ARBA" id="ARBA00023163"/>
    </source>
</evidence>
<dbReference type="Gene3D" id="1.10.1740.10">
    <property type="match status" value="1"/>
</dbReference>
<accession>A0A6F8SIY2</accession>
<dbReference type="GO" id="GO:0003677">
    <property type="term" value="F:DNA binding"/>
    <property type="evidence" value="ECO:0007669"/>
    <property type="project" value="InterPro"/>
</dbReference>
<keyword evidence="2" id="KW-0805">Transcription regulation</keyword>
<reference evidence="8" key="2">
    <citation type="submission" date="2020-03" db="EMBL/GenBank/DDBJ databases">
        <title>Complete Genome Sequence of Adlercreutzia sp. strain 8CFCBH1 Producing Equol, Isolated from Healthy Japanese Feces.</title>
        <authorList>
            <person name="Ogata Y."/>
            <person name="Sakamoto M."/>
            <person name="Ohkuma M."/>
            <person name="Hattori M."/>
            <person name="Suda W."/>
        </authorList>
    </citation>
    <scope>NUCLEOTIDE SEQUENCE [LARGE SCALE GENOMIC DNA]</scope>
    <source>
        <strain evidence="8">8CFCBH1</strain>
    </source>
</reference>
<dbReference type="CDD" id="cd06171">
    <property type="entry name" value="Sigma70_r4"/>
    <property type="match status" value="1"/>
</dbReference>
<dbReference type="GO" id="GO:0016987">
    <property type="term" value="F:sigma factor activity"/>
    <property type="evidence" value="ECO:0007669"/>
    <property type="project" value="UniProtKB-KW"/>
</dbReference>
<proteinExistence type="inferred from homology"/>
<dbReference type="InterPro" id="IPR013325">
    <property type="entry name" value="RNA_pol_sigma_r2"/>
</dbReference>
<evidence type="ECO:0000259" key="6">
    <source>
        <dbReference type="Pfam" id="PF08281"/>
    </source>
</evidence>
<dbReference type="Gene3D" id="1.10.10.10">
    <property type="entry name" value="Winged helix-like DNA-binding domain superfamily/Winged helix DNA-binding domain"/>
    <property type="match status" value="1"/>
</dbReference>
<dbReference type="NCBIfam" id="TIGR02937">
    <property type="entry name" value="sigma70-ECF"/>
    <property type="match status" value="1"/>
</dbReference>
<dbReference type="SUPFAM" id="SSF88946">
    <property type="entry name" value="Sigma2 domain of RNA polymerase sigma factors"/>
    <property type="match status" value="1"/>
</dbReference>
<dbReference type="InterPro" id="IPR036388">
    <property type="entry name" value="WH-like_DNA-bd_sf"/>
</dbReference>
<keyword evidence="8" id="KW-1185">Reference proteome</keyword>
<dbReference type="GO" id="GO:0006352">
    <property type="term" value="P:DNA-templated transcription initiation"/>
    <property type="evidence" value="ECO:0007669"/>
    <property type="project" value="InterPro"/>
</dbReference>
<evidence type="ECO:0000256" key="1">
    <source>
        <dbReference type="ARBA" id="ARBA00010641"/>
    </source>
</evidence>
<keyword evidence="7" id="KW-0240">DNA-directed RNA polymerase</keyword>
<organism evidence="7 8">
    <name type="scientific">Adlercreutzia hattorii</name>
    <dbReference type="NCBI Taxonomy" id="2707299"/>
    <lineage>
        <taxon>Bacteria</taxon>
        <taxon>Bacillati</taxon>
        <taxon>Actinomycetota</taxon>
        <taxon>Coriobacteriia</taxon>
        <taxon>Eggerthellales</taxon>
        <taxon>Eggerthellaceae</taxon>
        <taxon>Adlercreutzia</taxon>
    </lineage>
</organism>
<reference evidence="8" key="1">
    <citation type="journal article" date="2020" name="Microbiol. Resour. Announc.">
        <title>Complete Genome Sequence of Adlercreutzia sp. Strain 8CFCBH1, a Potent Producer of Equol, Isolated from Healthy Japanese Feces.</title>
        <authorList>
            <person name="Ogata Y."/>
            <person name="Sakamoto M."/>
            <person name="Ohkuma M."/>
            <person name="Hattori M."/>
            <person name="Suda W."/>
        </authorList>
    </citation>
    <scope>NUCLEOTIDE SEQUENCE [LARGE SCALE GENOMIC DNA]</scope>
    <source>
        <strain evidence="8">8CFCBH1</strain>
    </source>
</reference>
<dbReference type="SUPFAM" id="SSF88659">
    <property type="entry name" value="Sigma3 and sigma4 domains of RNA polymerase sigma factors"/>
    <property type="match status" value="1"/>
</dbReference>
<evidence type="ECO:0000256" key="5">
    <source>
        <dbReference type="SAM" id="MobiDB-lite"/>
    </source>
</evidence>
<dbReference type="InterPro" id="IPR014284">
    <property type="entry name" value="RNA_pol_sigma-70_dom"/>
</dbReference>
<dbReference type="AlphaFoldDB" id="A0A6F8SIY2"/>
<gene>
    <name evidence="7" type="ORF">ADCFC_03300</name>
</gene>
<keyword evidence="4" id="KW-0804">Transcription</keyword>
<dbReference type="EMBL" id="AP022829">
    <property type="protein sequence ID" value="BCA87831.1"/>
    <property type="molecule type" value="Genomic_DNA"/>
</dbReference>
<comment type="similarity">
    <text evidence="1">Belongs to the sigma-70 factor family. ECF subfamily.</text>
</comment>
<dbReference type="PANTHER" id="PTHR43133:SF51">
    <property type="entry name" value="RNA POLYMERASE SIGMA FACTOR"/>
    <property type="match status" value="1"/>
</dbReference>
<sequence>MDNRQYRQIVDDYADMVYRIALNQTRRVPDAEDVVQAVFLKPYEKPPTWLECDGDPDPGRDAGHGRGRDGERTAGDGTGCDTKRAGALDERLRAWLICVTVNECKSLWRSLWRQRVELREIRDGDAPPFEEPAFAEPAHEALYAALGDLPEKCRIVVHLFYFEDMGTRQIAEVLGIKEPTVRTRLVRARKLLKQSLKEAWEDEQPKPIQSHDGRGPCLC</sequence>
<dbReference type="PANTHER" id="PTHR43133">
    <property type="entry name" value="RNA POLYMERASE ECF-TYPE SIGMA FACTO"/>
    <property type="match status" value="1"/>
</dbReference>
<dbReference type="InterPro" id="IPR013249">
    <property type="entry name" value="RNA_pol_sigma70_r4_t2"/>
</dbReference>